<dbReference type="InterPro" id="IPR015424">
    <property type="entry name" value="PyrdxlP-dep_Trfase"/>
</dbReference>
<dbReference type="PROSITE" id="PS00105">
    <property type="entry name" value="AA_TRANSFER_CLASS_1"/>
    <property type="match status" value="1"/>
</dbReference>
<sequence>MSGPRVAYQGEPGAYSEQAALELLGSSIQTQGLTSFDAVFEAVSKGDADFAVVPIENSLGGSIHANYDLQLRNKFFSVAEHNFRVRHSLMVLPGVTMDQIRKVMSHPQALAQCDGFLRSHGLKGESSYDTAGSAKIIATENLHDCAAIASTLAADRYGLELLDSGIEDDEDNYTRFLLLSKRWLPLPPRPMHSAPSYPWKTSLVFSLVNYPGVLVRALSAFSFRDISLTKLESRPDKLRLQGLEVVVEGKADEQLIPSEDRELLERLRSAGADVTGPADVHASGSGATDVQGLGGAVEGDGKFQFIFYVDCIGSLSDAKVQNAIRHVSELARYLRVLGSYPKDAVLTDYVAEAVGVPAGTTMTAHRSATPPLREAAVGSSSSSVVSNASASMSSANKRLKIGILGFGNFGQFLAKTFARHHSVFGCSRADYSAEAKEIGATYCTSVEDMFRAAQGLDCLVISVSILSFEKVVRLIPSHLLKGVLVVDVLSVKTLPKNVLQVLLPEDADILCTHPMFGPESGKYSWRGLPLVYEKVRVNGSTSRGLVQADRRCEIFLDIFRRAGCRMVDMSCEMHDEAAAGSQFVTHFTGRMLAELQLRSTPINTKGFETLLSLVNNTCKDSFDLFSALYKCNPNSSAQLEGLENAMHHIMDQLRNQPTTEDASGAAAKTRLSRFVGRIQPSKTSETHALALELQRQGRDIVTTLTVGEPDFDPPQPVLDAVVEAAKTGKTRYTPVGGWYELKEAICNDYARRKGVQYEAGKHVLITHGGKQALFCAIMGLCDAGDEVVVPAPYWVSYPEIVRLSGAKPIIVDRQPSKDYILSPEDLRAALSPRTRILILCNPCNPTGCTYTEAELEGLAAVLREPQFRHVLVLSDEIYERLTYDGLEHKSFASIPGMFERTMIVNGFSKGYAMTGFRLAYLASPDERIMSAALKLQSQLNSCASSISQFAGIAALTQVPDEMLVPLYDQLRVKRDSIVSALRDIPHVVCPVPRGAFYVFPDVSYYLSKGFKSKSGRAISSATDLCSYLIQDHGLALPPGDAFGAAYGVRFSYAAAQSEIDKAVTRFRAGLEELLAEQSQ</sequence>
<evidence type="ECO:0000256" key="2">
    <source>
        <dbReference type="ARBA" id="ARBA00007441"/>
    </source>
</evidence>
<dbReference type="Gene3D" id="3.30.70.260">
    <property type="match status" value="1"/>
</dbReference>
<dbReference type="InterPro" id="IPR004839">
    <property type="entry name" value="Aminotransferase_I/II_large"/>
</dbReference>
<feature type="domain" description="ACT" evidence="10">
    <location>
        <begin position="202"/>
        <end position="285"/>
    </location>
</feature>
<dbReference type="GO" id="GO:0009094">
    <property type="term" value="P:L-phenylalanine biosynthetic process"/>
    <property type="evidence" value="ECO:0007669"/>
    <property type="project" value="InterPro"/>
</dbReference>
<dbReference type="InterPro" id="IPR003099">
    <property type="entry name" value="Prephen_DH"/>
</dbReference>
<dbReference type="SUPFAM" id="SSF51735">
    <property type="entry name" value="NAD(P)-binding Rossmann-fold domains"/>
    <property type="match status" value="1"/>
</dbReference>
<keyword evidence="3 11" id="KW-0032">Aminotransferase</keyword>
<dbReference type="InParanoid" id="A0A2R5G7L5"/>
<keyword evidence="12" id="KW-1185">Reference proteome</keyword>
<keyword evidence="6" id="KW-0560">Oxidoreductase</keyword>
<dbReference type="InterPro" id="IPR050596">
    <property type="entry name" value="AspAT/PAT-like"/>
</dbReference>
<comment type="cofactor">
    <cofactor evidence="1">
        <name>pyridoxal 5'-phosphate</name>
        <dbReference type="ChEBI" id="CHEBI:597326"/>
    </cofactor>
</comment>
<dbReference type="Pfam" id="PF26213">
    <property type="entry name" value="TYRAAT1_C"/>
    <property type="match status" value="1"/>
</dbReference>
<dbReference type="Gene3D" id="3.40.50.720">
    <property type="entry name" value="NAD(P)-binding Rossmann-like Domain"/>
    <property type="match status" value="1"/>
</dbReference>
<dbReference type="PROSITE" id="PS51176">
    <property type="entry name" value="PDH_ADH"/>
    <property type="match status" value="1"/>
</dbReference>
<dbReference type="GO" id="GO:0030170">
    <property type="term" value="F:pyridoxal phosphate binding"/>
    <property type="evidence" value="ECO:0007669"/>
    <property type="project" value="InterPro"/>
</dbReference>
<dbReference type="FunFam" id="3.40.640.10:FF:000033">
    <property type="entry name" value="Aspartate aminotransferase"/>
    <property type="match status" value="1"/>
</dbReference>
<dbReference type="Gene3D" id="3.90.1150.10">
    <property type="entry name" value="Aspartate Aminotransferase, domain 1"/>
    <property type="match status" value="1"/>
</dbReference>
<evidence type="ECO:0000259" key="9">
    <source>
        <dbReference type="PROSITE" id="PS51176"/>
    </source>
</evidence>
<comment type="similarity">
    <text evidence="2">Belongs to the class-I pyridoxal-phosphate-dependent aminotransferase family.</text>
</comment>
<dbReference type="GO" id="GO:0033853">
    <property type="term" value="F:aspartate-prephenate aminotransferase activity"/>
    <property type="evidence" value="ECO:0007669"/>
    <property type="project" value="UniProtKB-ARBA"/>
</dbReference>
<evidence type="ECO:0000256" key="7">
    <source>
        <dbReference type="ARBA" id="ARBA00029440"/>
    </source>
</evidence>
<dbReference type="InterPro" id="IPR018528">
    <property type="entry name" value="Preph_deHydtase_CS"/>
</dbReference>
<accession>A0A2R5G7L5</accession>
<dbReference type="Gene3D" id="3.40.640.10">
    <property type="entry name" value="Type I PLP-dependent aspartate aminotransferase-like (Major domain)"/>
    <property type="match status" value="1"/>
</dbReference>
<dbReference type="InterPro" id="IPR001086">
    <property type="entry name" value="Preph_deHydtase"/>
</dbReference>
<dbReference type="Pfam" id="PF00800">
    <property type="entry name" value="PDT"/>
    <property type="match status" value="1"/>
</dbReference>
<dbReference type="Pfam" id="PF02153">
    <property type="entry name" value="PDH_N"/>
    <property type="match status" value="1"/>
</dbReference>
<gene>
    <name evidence="11" type="ORF">FCC1311_002492</name>
</gene>
<dbReference type="InterPro" id="IPR059064">
    <property type="entry name" value="TYRAAT2_C"/>
</dbReference>
<dbReference type="InterPro" id="IPR036291">
    <property type="entry name" value="NAD(P)-bd_dom_sf"/>
</dbReference>
<dbReference type="InterPro" id="IPR046826">
    <property type="entry name" value="PDH_N"/>
</dbReference>
<evidence type="ECO:0000256" key="1">
    <source>
        <dbReference type="ARBA" id="ARBA00001933"/>
    </source>
</evidence>
<evidence type="ECO:0000259" key="10">
    <source>
        <dbReference type="PROSITE" id="PS51671"/>
    </source>
</evidence>
<dbReference type="GO" id="GO:0004665">
    <property type="term" value="F:prephenate dehydrogenase (NADP+) activity"/>
    <property type="evidence" value="ECO:0007669"/>
    <property type="project" value="InterPro"/>
</dbReference>
<feature type="domain" description="Prephenate dehydratase" evidence="8">
    <location>
        <begin position="5"/>
        <end position="181"/>
    </location>
</feature>
<proteinExistence type="inferred from homology"/>
<dbReference type="PANTHER" id="PTHR46383:SF1">
    <property type="entry name" value="ASPARTATE AMINOTRANSFERASE"/>
    <property type="match status" value="1"/>
</dbReference>
<evidence type="ECO:0000256" key="3">
    <source>
        <dbReference type="ARBA" id="ARBA00022576"/>
    </source>
</evidence>
<dbReference type="CDD" id="cd04905">
    <property type="entry name" value="ACT_CM-PDT"/>
    <property type="match status" value="1"/>
</dbReference>
<protein>
    <submittedName>
        <fullName evidence="11">Aminotransferase</fullName>
    </submittedName>
</protein>
<dbReference type="PROSITE" id="PS51171">
    <property type="entry name" value="PREPHENATE_DEHYDR_3"/>
    <property type="match status" value="1"/>
</dbReference>
<dbReference type="InterPro" id="IPR015422">
    <property type="entry name" value="PyrdxlP-dep_Trfase_small"/>
</dbReference>
<dbReference type="GO" id="GO:0033854">
    <property type="term" value="F:glutamate-prephenate aminotransferase activity"/>
    <property type="evidence" value="ECO:0007669"/>
    <property type="project" value="UniProtKB-ARBA"/>
</dbReference>
<name>A0A2R5G7L5_9STRA</name>
<evidence type="ECO:0000256" key="6">
    <source>
        <dbReference type="ARBA" id="ARBA00023002"/>
    </source>
</evidence>
<evidence type="ECO:0000313" key="12">
    <source>
        <dbReference type="Proteomes" id="UP000241890"/>
    </source>
</evidence>
<dbReference type="CDD" id="cd13631">
    <property type="entry name" value="PBP2_Ct-PDT_like"/>
    <property type="match status" value="1"/>
</dbReference>
<dbReference type="PROSITE" id="PS00858">
    <property type="entry name" value="PREPHENATE_DEHYDR_2"/>
    <property type="match status" value="1"/>
</dbReference>
<dbReference type="SUPFAM" id="SSF55021">
    <property type="entry name" value="ACT-like"/>
    <property type="match status" value="1"/>
</dbReference>
<dbReference type="PROSITE" id="PS00857">
    <property type="entry name" value="PREPHENATE_DEHYDR_1"/>
    <property type="match status" value="1"/>
</dbReference>
<dbReference type="PANTHER" id="PTHR46383">
    <property type="entry name" value="ASPARTATE AMINOTRANSFERASE"/>
    <property type="match status" value="1"/>
</dbReference>
<evidence type="ECO:0000313" key="11">
    <source>
        <dbReference type="EMBL" id="GBG24031.1"/>
    </source>
</evidence>
<dbReference type="CDD" id="cd00609">
    <property type="entry name" value="AAT_like"/>
    <property type="match status" value="1"/>
</dbReference>
<feature type="domain" description="Prephenate/arogenate dehydrogenase" evidence="9">
    <location>
        <begin position="399"/>
        <end position="685"/>
    </location>
</feature>
<dbReference type="InterPro" id="IPR002912">
    <property type="entry name" value="ACT_dom"/>
</dbReference>
<dbReference type="Gene3D" id="3.40.190.10">
    <property type="entry name" value="Periplasmic binding protein-like II"/>
    <property type="match status" value="2"/>
</dbReference>
<dbReference type="PROSITE" id="PS51671">
    <property type="entry name" value="ACT"/>
    <property type="match status" value="1"/>
</dbReference>
<evidence type="ECO:0000256" key="4">
    <source>
        <dbReference type="ARBA" id="ARBA00022679"/>
    </source>
</evidence>
<evidence type="ECO:0000259" key="8">
    <source>
        <dbReference type="PROSITE" id="PS51171"/>
    </source>
</evidence>
<organism evidence="11 12">
    <name type="scientific">Hondaea fermentalgiana</name>
    <dbReference type="NCBI Taxonomy" id="2315210"/>
    <lineage>
        <taxon>Eukaryota</taxon>
        <taxon>Sar</taxon>
        <taxon>Stramenopiles</taxon>
        <taxon>Bigyra</taxon>
        <taxon>Labyrinthulomycetes</taxon>
        <taxon>Thraustochytrida</taxon>
        <taxon>Thraustochytriidae</taxon>
        <taxon>Hondaea</taxon>
    </lineage>
</organism>
<dbReference type="Proteomes" id="UP000241890">
    <property type="component" value="Unassembled WGS sequence"/>
</dbReference>
<comment type="caution">
    <text evidence="11">The sequence shown here is derived from an EMBL/GenBank/DDBJ whole genome shotgun (WGS) entry which is preliminary data.</text>
</comment>
<comment type="pathway">
    <text evidence="7">Amino-acid biosynthesis.</text>
</comment>
<dbReference type="SUPFAM" id="SSF53850">
    <property type="entry name" value="Periplasmic binding protein-like II"/>
    <property type="match status" value="1"/>
</dbReference>
<dbReference type="Pfam" id="PF00155">
    <property type="entry name" value="Aminotran_1_2"/>
    <property type="match status" value="1"/>
</dbReference>
<dbReference type="GO" id="GO:0070403">
    <property type="term" value="F:NAD+ binding"/>
    <property type="evidence" value="ECO:0007669"/>
    <property type="project" value="InterPro"/>
</dbReference>
<keyword evidence="4 11" id="KW-0808">Transferase</keyword>
<dbReference type="GO" id="GO:0004664">
    <property type="term" value="F:prephenate dehydratase activity"/>
    <property type="evidence" value="ECO:0007669"/>
    <property type="project" value="InterPro"/>
</dbReference>
<dbReference type="InterPro" id="IPR004838">
    <property type="entry name" value="NHTrfase_class1_PyrdxlP-BS"/>
</dbReference>
<dbReference type="SUPFAM" id="SSF53383">
    <property type="entry name" value="PLP-dependent transferases"/>
    <property type="match status" value="1"/>
</dbReference>
<dbReference type="EMBL" id="BEYU01000003">
    <property type="protein sequence ID" value="GBG24031.1"/>
    <property type="molecule type" value="Genomic_DNA"/>
</dbReference>
<keyword evidence="5" id="KW-0663">Pyridoxal phosphate</keyword>
<dbReference type="InterPro" id="IPR045865">
    <property type="entry name" value="ACT-like_dom_sf"/>
</dbReference>
<dbReference type="GO" id="GO:0008977">
    <property type="term" value="F:prephenate dehydrogenase (NAD+) activity"/>
    <property type="evidence" value="ECO:0007669"/>
    <property type="project" value="InterPro"/>
</dbReference>
<dbReference type="InterPro" id="IPR015421">
    <property type="entry name" value="PyrdxlP-dep_Trfase_major"/>
</dbReference>
<dbReference type="GO" id="GO:0006571">
    <property type="term" value="P:tyrosine biosynthetic process"/>
    <property type="evidence" value="ECO:0007669"/>
    <property type="project" value="InterPro"/>
</dbReference>
<reference evidence="11 12" key="1">
    <citation type="submission" date="2017-12" db="EMBL/GenBank/DDBJ databases">
        <title>Sequencing, de novo assembly and annotation of complete genome of a new Thraustochytrid species, strain FCC1311.</title>
        <authorList>
            <person name="Sedici K."/>
            <person name="Godart F."/>
            <person name="Aiese Cigliano R."/>
            <person name="Sanseverino W."/>
            <person name="Barakat M."/>
            <person name="Ortet P."/>
            <person name="Marechal E."/>
            <person name="Cagnac O."/>
            <person name="Amato A."/>
        </authorList>
    </citation>
    <scope>NUCLEOTIDE SEQUENCE [LARGE SCALE GENOMIC DNA]</scope>
</reference>
<dbReference type="AlphaFoldDB" id="A0A2R5G7L5"/>
<evidence type="ECO:0000256" key="5">
    <source>
        <dbReference type="ARBA" id="ARBA00022898"/>
    </source>
</evidence>
<dbReference type="OrthoDB" id="2414662at2759"/>